<dbReference type="AlphaFoldDB" id="A0A6A6ZK18"/>
<accession>A0A6A6ZK18</accession>
<dbReference type="Gene3D" id="4.10.240.10">
    <property type="entry name" value="Zn(2)-C6 fungal-type DNA-binding domain"/>
    <property type="match status" value="1"/>
</dbReference>
<dbReference type="Pfam" id="PF00172">
    <property type="entry name" value="Zn_clus"/>
    <property type="match status" value="1"/>
</dbReference>
<dbReference type="PROSITE" id="PS50048">
    <property type="entry name" value="ZN2_CY6_FUNGAL_2"/>
    <property type="match status" value="1"/>
</dbReference>
<dbReference type="InterPro" id="IPR001138">
    <property type="entry name" value="Zn2Cys6_DnaBD"/>
</dbReference>
<evidence type="ECO:0000259" key="2">
    <source>
        <dbReference type="PROSITE" id="PS50048"/>
    </source>
</evidence>
<dbReference type="InterPro" id="IPR036864">
    <property type="entry name" value="Zn2-C6_fun-type_DNA-bd_sf"/>
</dbReference>
<evidence type="ECO:0000313" key="4">
    <source>
        <dbReference type="Proteomes" id="UP000799424"/>
    </source>
</evidence>
<sequence>MATLCSMLNTAAALPPRRKRAVPRILEYNKCAACRKTKLKCIFEEQPSADKTCQRCRVRSLECTGPQRAMCLPSSLQEPQTEVLLAHDALILLSLQYLIQMALDEMCALVRELLGPFRLYDGTPTHPIEIDHVLWWLRPIINNIKTELKRMPVVGCRRQGKSEKKVVVLRELHRAIIYTT</sequence>
<dbReference type="EMBL" id="MU006238">
    <property type="protein sequence ID" value="KAF2821029.1"/>
    <property type="molecule type" value="Genomic_DNA"/>
</dbReference>
<evidence type="ECO:0000313" key="3">
    <source>
        <dbReference type="EMBL" id="KAF2821029.1"/>
    </source>
</evidence>
<dbReference type="OrthoDB" id="3801246at2759"/>
<feature type="domain" description="Zn(2)-C6 fungal-type" evidence="2">
    <location>
        <begin position="30"/>
        <end position="64"/>
    </location>
</feature>
<dbReference type="GO" id="GO:0000981">
    <property type="term" value="F:DNA-binding transcription factor activity, RNA polymerase II-specific"/>
    <property type="evidence" value="ECO:0007669"/>
    <property type="project" value="InterPro"/>
</dbReference>
<organism evidence="3 4">
    <name type="scientific">Ophiobolus disseminans</name>
    <dbReference type="NCBI Taxonomy" id="1469910"/>
    <lineage>
        <taxon>Eukaryota</taxon>
        <taxon>Fungi</taxon>
        <taxon>Dikarya</taxon>
        <taxon>Ascomycota</taxon>
        <taxon>Pezizomycotina</taxon>
        <taxon>Dothideomycetes</taxon>
        <taxon>Pleosporomycetidae</taxon>
        <taxon>Pleosporales</taxon>
        <taxon>Pleosporineae</taxon>
        <taxon>Phaeosphaeriaceae</taxon>
        <taxon>Ophiobolus</taxon>
    </lineage>
</organism>
<dbReference type="CDD" id="cd00067">
    <property type="entry name" value="GAL4"/>
    <property type="match status" value="1"/>
</dbReference>
<protein>
    <recommendedName>
        <fullName evidence="2">Zn(2)-C6 fungal-type domain-containing protein</fullName>
    </recommendedName>
</protein>
<gene>
    <name evidence="3" type="ORF">CC86DRAFT_107696</name>
</gene>
<name>A0A6A6ZK18_9PLEO</name>
<dbReference type="GO" id="GO:0008270">
    <property type="term" value="F:zinc ion binding"/>
    <property type="evidence" value="ECO:0007669"/>
    <property type="project" value="InterPro"/>
</dbReference>
<keyword evidence="4" id="KW-1185">Reference proteome</keyword>
<dbReference type="Proteomes" id="UP000799424">
    <property type="component" value="Unassembled WGS sequence"/>
</dbReference>
<proteinExistence type="predicted"/>
<keyword evidence="1" id="KW-0539">Nucleus</keyword>
<evidence type="ECO:0000256" key="1">
    <source>
        <dbReference type="ARBA" id="ARBA00023242"/>
    </source>
</evidence>
<reference evidence="3" key="1">
    <citation type="journal article" date="2020" name="Stud. Mycol.">
        <title>101 Dothideomycetes genomes: a test case for predicting lifestyles and emergence of pathogens.</title>
        <authorList>
            <person name="Haridas S."/>
            <person name="Albert R."/>
            <person name="Binder M."/>
            <person name="Bloem J."/>
            <person name="Labutti K."/>
            <person name="Salamov A."/>
            <person name="Andreopoulos B."/>
            <person name="Baker S."/>
            <person name="Barry K."/>
            <person name="Bills G."/>
            <person name="Bluhm B."/>
            <person name="Cannon C."/>
            <person name="Castanera R."/>
            <person name="Culley D."/>
            <person name="Daum C."/>
            <person name="Ezra D."/>
            <person name="Gonzalez J."/>
            <person name="Henrissat B."/>
            <person name="Kuo A."/>
            <person name="Liang C."/>
            <person name="Lipzen A."/>
            <person name="Lutzoni F."/>
            <person name="Magnuson J."/>
            <person name="Mondo S."/>
            <person name="Nolan M."/>
            <person name="Ohm R."/>
            <person name="Pangilinan J."/>
            <person name="Park H.-J."/>
            <person name="Ramirez L."/>
            <person name="Alfaro M."/>
            <person name="Sun H."/>
            <person name="Tritt A."/>
            <person name="Yoshinaga Y."/>
            <person name="Zwiers L.-H."/>
            <person name="Turgeon B."/>
            <person name="Goodwin S."/>
            <person name="Spatafora J."/>
            <person name="Crous P."/>
            <person name="Grigoriev I."/>
        </authorList>
    </citation>
    <scope>NUCLEOTIDE SEQUENCE</scope>
    <source>
        <strain evidence="3">CBS 113818</strain>
    </source>
</reference>